<evidence type="ECO:0000313" key="2">
    <source>
        <dbReference type="EMBL" id="MFC5670551.1"/>
    </source>
</evidence>
<evidence type="ECO:0008006" key="4">
    <source>
        <dbReference type="Google" id="ProtNLM"/>
    </source>
</evidence>
<gene>
    <name evidence="2" type="ORF">ACFP2V_10620</name>
</gene>
<accession>A0ABW0XJD5</accession>
<evidence type="ECO:0000313" key="3">
    <source>
        <dbReference type="Proteomes" id="UP001596183"/>
    </source>
</evidence>
<keyword evidence="1" id="KW-1133">Transmembrane helix</keyword>
<feature type="transmembrane region" description="Helical" evidence="1">
    <location>
        <begin position="31"/>
        <end position="53"/>
    </location>
</feature>
<organism evidence="2 3">
    <name type="scientific">Streptomyces incanus</name>
    <dbReference type="NCBI Taxonomy" id="887453"/>
    <lineage>
        <taxon>Bacteria</taxon>
        <taxon>Bacillati</taxon>
        <taxon>Actinomycetota</taxon>
        <taxon>Actinomycetes</taxon>
        <taxon>Kitasatosporales</taxon>
        <taxon>Streptomycetaceae</taxon>
        <taxon>Streptomyces</taxon>
    </lineage>
</organism>
<comment type="caution">
    <text evidence="2">The sequence shown here is derived from an EMBL/GenBank/DDBJ whole genome shotgun (WGS) entry which is preliminary data.</text>
</comment>
<proteinExistence type="predicted"/>
<dbReference type="Proteomes" id="UP001596183">
    <property type="component" value="Unassembled WGS sequence"/>
</dbReference>
<keyword evidence="1" id="KW-0812">Transmembrane</keyword>
<evidence type="ECO:0000256" key="1">
    <source>
        <dbReference type="SAM" id="Phobius"/>
    </source>
</evidence>
<dbReference type="EMBL" id="JBHSPC010000027">
    <property type="protein sequence ID" value="MFC5670551.1"/>
    <property type="molecule type" value="Genomic_DNA"/>
</dbReference>
<keyword evidence="1" id="KW-0472">Membrane</keyword>
<dbReference type="RefSeq" id="WP_381209029.1">
    <property type="nucleotide sequence ID" value="NZ_JBHSPC010000027.1"/>
</dbReference>
<name>A0ABW0XJD5_9ACTN</name>
<sequence length="55" mass="5539">MIGGLTVSTVVLTAIAALVDSGIGTEGSLAYTPLIHAAGMVSVALLIPWSMAIQR</sequence>
<protein>
    <recommendedName>
        <fullName evidence="4">Integral membrane protein</fullName>
    </recommendedName>
</protein>
<reference evidence="3" key="1">
    <citation type="journal article" date="2019" name="Int. J. Syst. Evol. Microbiol.">
        <title>The Global Catalogue of Microorganisms (GCM) 10K type strain sequencing project: providing services to taxonomists for standard genome sequencing and annotation.</title>
        <authorList>
            <consortium name="The Broad Institute Genomics Platform"/>
            <consortium name="The Broad Institute Genome Sequencing Center for Infectious Disease"/>
            <person name="Wu L."/>
            <person name="Ma J."/>
        </authorList>
    </citation>
    <scope>NUCLEOTIDE SEQUENCE [LARGE SCALE GENOMIC DNA]</scope>
    <source>
        <strain evidence="3">JCM 13852</strain>
    </source>
</reference>
<keyword evidence="3" id="KW-1185">Reference proteome</keyword>